<protein>
    <submittedName>
        <fullName evidence="6">Beta-ketoacyl-[acyl-carrier-protein] synthase family protein</fullName>
    </submittedName>
</protein>
<dbReference type="NCBIfam" id="NF005589">
    <property type="entry name" value="PRK07314.1"/>
    <property type="match status" value="1"/>
</dbReference>
<dbReference type="PANTHER" id="PTHR11712">
    <property type="entry name" value="POLYKETIDE SYNTHASE-RELATED"/>
    <property type="match status" value="1"/>
</dbReference>
<dbReference type="SMART" id="SM00825">
    <property type="entry name" value="PKS_KS"/>
    <property type="match status" value="1"/>
</dbReference>
<evidence type="ECO:0000256" key="1">
    <source>
        <dbReference type="ARBA" id="ARBA00008467"/>
    </source>
</evidence>
<dbReference type="GO" id="GO:0030497">
    <property type="term" value="P:fatty acid elongation"/>
    <property type="evidence" value="ECO:0007669"/>
    <property type="project" value="UniProtKB-ARBA"/>
</dbReference>
<dbReference type="InterPro" id="IPR000794">
    <property type="entry name" value="Beta-ketoacyl_synthase"/>
</dbReference>
<dbReference type="GO" id="GO:0005829">
    <property type="term" value="C:cytosol"/>
    <property type="evidence" value="ECO:0007669"/>
    <property type="project" value="TreeGrafter"/>
</dbReference>
<evidence type="ECO:0000256" key="4">
    <source>
        <dbReference type="RuleBase" id="RU003694"/>
    </source>
</evidence>
<evidence type="ECO:0000313" key="6">
    <source>
        <dbReference type="EMBL" id="KAB1652160.1"/>
    </source>
</evidence>
<gene>
    <name evidence="6" type="ORF">F8O01_17165</name>
</gene>
<comment type="similarity">
    <text evidence="1 4">Belongs to the thiolase-like superfamily. Beta-ketoacyl-ACP synthases family.</text>
</comment>
<keyword evidence="7" id="KW-1185">Reference proteome</keyword>
<dbReference type="FunFam" id="3.40.47.10:FF:000029">
    <property type="entry name" value="3-oxoacyl-[acyl-carrier-protein] synthase 1"/>
    <property type="match status" value="1"/>
</dbReference>
<dbReference type="Pfam" id="PF02801">
    <property type="entry name" value="Ketoacyl-synt_C"/>
    <property type="match status" value="1"/>
</dbReference>
<name>A0A7J5BM32_9MICO</name>
<dbReference type="InterPro" id="IPR020841">
    <property type="entry name" value="PKS_Beta-ketoAc_synthase_dom"/>
</dbReference>
<dbReference type="Pfam" id="PF00109">
    <property type="entry name" value="ketoacyl-synt"/>
    <property type="match status" value="1"/>
</dbReference>
<dbReference type="InterPro" id="IPR014031">
    <property type="entry name" value="Ketoacyl_synth_C"/>
</dbReference>
<dbReference type="SUPFAM" id="SSF53901">
    <property type="entry name" value="Thiolase-like"/>
    <property type="match status" value="2"/>
</dbReference>
<reference evidence="6 7" key="1">
    <citation type="submission" date="2019-09" db="EMBL/GenBank/DDBJ databases">
        <title>Phylogeny of genus Pseudoclavibacter and closely related genus.</title>
        <authorList>
            <person name="Li Y."/>
        </authorList>
    </citation>
    <scope>NUCLEOTIDE SEQUENCE [LARGE SCALE GENOMIC DNA]</scope>
    <source>
        <strain evidence="6 7">DSM 23821</strain>
    </source>
</reference>
<sequence>MRVVITGYGAVTPLGNGVEALWSGLLEGRSGIAELPSEGGLWDVLPVRVGAAVPFDVVATLGAVKARRVDRSQQFALLAAQEAWDDAGAPEVDGDRFAVVVGTGIGGVETLLTQDDVLEASGARRVSPRAVPMLMPNGASAQVSIEFGARAGTFTTASACASGAEAIAMGARLIREGDADIVIAGGVEAAVTPLTMAAFAQSQALAKPDELPVDRLSRPFDVTRRGFVLGEGAGLVVLESEAHAAARGARARVVLGGFGVTSDAFHITATEPDGRGQARAMAKAMRMAELEPTDIVHVNAHATSTPVGDVSEAASVRAAIGDHVTVTAPKSAIGHLVGGAGAVEAIIAAKSVETGLVPPTRNLTEIDPEIGLDVVTGAPREGAVPAAISNSFGFGGQNVSLALQAV</sequence>
<proteinExistence type="inferred from homology"/>
<dbReference type="Proteomes" id="UP000467240">
    <property type="component" value="Unassembled WGS sequence"/>
</dbReference>
<organism evidence="6 7">
    <name type="scientific">Pseudoclavibacter chungangensis</name>
    <dbReference type="NCBI Taxonomy" id="587635"/>
    <lineage>
        <taxon>Bacteria</taxon>
        <taxon>Bacillati</taxon>
        <taxon>Actinomycetota</taxon>
        <taxon>Actinomycetes</taxon>
        <taxon>Micrococcales</taxon>
        <taxon>Microbacteriaceae</taxon>
        <taxon>Pseudoclavibacter</taxon>
    </lineage>
</organism>
<dbReference type="InterPro" id="IPR016039">
    <property type="entry name" value="Thiolase-like"/>
</dbReference>
<dbReference type="OrthoDB" id="9808669at2"/>
<keyword evidence="3" id="KW-0012">Acyltransferase</keyword>
<dbReference type="CDD" id="cd00834">
    <property type="entry name" value="KAS_I_II"/>
    <property type="match status" value="1"/>
</dbReference>
<dbReference type="RefSeq" id="WP_158042124.1">
    <property type="nucleotide sequence ID" value="NZ_JACCFV010000001.1"/>
</dbReference>
<evidence type="ECO:0000259" key="5">
    <source>
        <dbReference type="PROSITE" id="PS52004"/>
    </source>
</evidence>
<accession>A0A7J5BM32</accession>
<evidence type="ECO:0000256" key="2">
    <source>
        <dbReference type="ARBA" id="ARBA00022679"/>
    </source>
</evidence>
<dbReference type="AlphaFoldDB" id="A0A7J5BM32"/>
<evidence type="ECO:0000256" key="3">
    <source>
        <dbReference type="ARBA" id="ARBA00023315"/>
    </source>
</evidence>
<dbReference type="FunFam" id="3.40.47.10:FF:000018">
    <property type="entry name" value="3-oxoacyl-[acyl-carrier-protein] synthase 2"/>
    <property type="match status" value="1"/>
</dbReference>
<dbReference type="PANTHER" id="PTHR11712:SF336">
    <property type="entry name" value="3-OXOACYL-[ACYL-CARRIER-PROTEIN] SYNTHASE, MITOCHONDRIAL"/>
    <property type="match status" value="1"/>
</dbReference>
<keyword evidence="2 4" id="KW-0808">Transferase</keyword>
<dbReference type="InterPro" id="IPR014030">
    <property type="entry name" value="Ketoacyl_synth_N"/>
</dbReference>
<feature type="domain" description="Ketosynthase family 3 (KS3)" evidence="5">
    <location>
        <begin position="1"/>
        <end position="405"/>
    </location>
</feature>
<dbReference type="Gene3D" id="3.40.47.10">
    <property type="match status" value="2"/>
</dbReference>
<dbReference type="PROSITE" id="PS52004">
    <property type="entry name" value="KS3_2"/>
    <property type="match status" value="1"/>
</dbReference>
<dbReference type="GO" id="GO:0004315">
    <property type="term" value="F:3-oxoacyl-[acyl-carrier-protein] synthase activity"/>
    <property type="evidence" value="ECO:0007669"/>
    <property type="project" value="UniProtKB-ARBA"/>
</dbReference>
<evidence type="ECO:0000313" key="7">
    <source>
        <dbReference type="Proteomes" id="UP000467240"/>
    </source>
</evidence>
<comment type="caution">
    <text evidence="6">The sequence shown here is derived from an EMBL/GenBank/DDBJ whole genome shotgun (WGS) entry which is preliminary data.</text>
</comment>
<dbReference type="EMBL" id="WBJZ01000034">
    <property type="protein sequence ID" value="KAB1652160.1"/>
    <property type="molecule type" value="Genomic_DNA"/>
</dbReference>